<accession>A0A4Q9DJ20</accession>
<evidence type="ECO:0000256" key="4">
    <source>
        <dbReference type="ARBA" id="ARBA00023139"/>
    </source>
</evidence>
<keyword evidence="5" id="KW-0449">Lipoprotein</keyword>
<evidence type="ECO:0000256" key="6">
    <source>
        <dbReference type="SAM" id="SignalP"/>
    </source>
</evidence>
<dbReference type="CDD" id="cd13580">
    <property type="entry name" value="PBP2_AlgQ_like_1"/>
    <property type="match status" value="1"/>
</dbReference>
<dbReference type="PANTHER" id="PTHR43649:SF33">
    <property type="entry name" value="POLYGALACTURONAN_RHAMNOGALACTURONAN-BINDING PROTEIN YTCQ"/>
    <property type="match status" value="1"/>
</dbReference>
<dbReference type="Pfam" id="PF13416">
    <property type="entry name" value="SBP_bac_8"/>
    <property type="match status" value="1"/>
</dbReference>
<dbReference type="EMBL" id="SIRE01000023">
    <property type="protein sequence ID" value="TBL72725.1"/>
    <property type="molecule type" value="Genomic_DNA"/>
</dbReference>
<dbReference type="OrthoDB" id="9787283at2"/>
<keyword evidence="8" id="KW-1185">Reference proteome</keyword>
<feature type="signal peptide" evidence="6">
    <location>
        <begin position="1"/>
        <end position="25"/>
    </location>
</feature>
<keyword evidence="2 6" id="KW-0732">Signal</keyword>
<dbReference type="PROSITE" id="PS51257">
    <property type="entry name" value="PROKAR_LIPOPROTEIN"/>
    <property type="match status" value="1"/>
</dbReference>
<keyword evidence="3" id="KW-0472">Membrane</keyword>
<evidence type="ECO:0000256" key="1">
    <source>
        <dbReference type="ARBA" id="ARBA00022475"/>
    </source>
</evidence>
<evidence type="ECO:0000256" key="3">
    <source>
        <dbReference type="ARBA" id="ARBA00023136"/>
    </source>
</evidence>
<evidence type="ECO:0000256" key="2">
    <source>
        <dbReference type="ARBA" id="ARBA00022729"/>
    </source>
</evidence>
<dbReference type="PANTHER" id="PTHR43649">
    <property type="entry name" value="ARABINOSE-BINDING PROTEIN-RELATED"/>
    <property type="match status" value="1"/>
</dbReference>
<keyword evidence="1" id="KW-1003">Cell membrane</keyword>
<evidence type="ECO:0000313" key="8">
    <source>
        <dbReference type="Proteomes" id="UP000293142"/>
    </source>
</evidence>
<comment type="caution">
    <text evidence="7">The sequence shown here is derived from an EMBL/GenBank/DDBJ whole genome shotgun (WGS) entry which is preliminary data.</text>
</comment>
<dbReference type="Gene3D" id="3.40.190.10">
    <property type="entry name" value="Periplasmic binding protein-like II"/>
    <property type="match status" value="2"/>
</dbReference>
<dbReference type="InterPro" id="IPR050490">
    <property type="entry name" value="Bact_solute-bd_prot1"/>
</dbReference>
<feature type="chain" id="PRO_5039662577" evidence="6">
    <location>
        <begin position="26"/>
        <end position="512"/>
    </location>
</feature>
<evidence type="ECO:0000256" key="5">
    <source>
        <dbReference type="ARBA" id="ARBA00023288"/>
    </source>
</evidence>
<organism evidence="7 8">
    <name type="scientific">Paenibacillus thalictri</name>
    <dbReference type="NCBI Taxonomy" id="2527873"/>
    <lineage>
        <taxon>Bacteria</taxon>
        <taxon>Bacillati</taxon>
        <taxon>Bacillota</taxon>
        <taxon>Bacilli</taxon>
        <taxon>Bacillales</taxon>
        <taxon>Paenibacillaceae</taxon>
        <taxon>Paenibacillus</taxon>
    </lineage>
</organism>
<keyword evidence="4" id="KW-0564">Palmitate</keyword>
<reference evidence="7 8" key="1">
    <citation type="submission" date="2019-02" db="EMBL/GenBank/DDBJ databases">
        <title>Paenibacillus sp. nov., isolated from surface-sterilized tissue of Thalictrum simplex L.</title>
        <authorList>
            <person name="Tuo L."/>
        </authorList>
    </citation>
    <scope>NUCLEOTIDE SEQUENCE [LARGE SCALE GENOMIC DNA]</scope>
    <source>
        <strain evidence="7 8">N2SHLJ1</strain>
    </source>
</reference>
<dbReference type="AlphaFoldDB" id="A0A4Q9DJ20"/>
<dbReference type="InterPro" id="IPR006059">
    <property type="entry name" value="SBP"/>
</dbReference>
<protein>
    <submittedName>
        <fullName evidence="7">Extracellular solute-binding protein</fullName>
    </submittedName>
</protein>
<gene>
    <name evidence="7" type="ORF">EYB31_28680</name>
</gene>
<dbReference type="SUPFAM" id="SSF53850">
    <property type="entry name" value="Periplasmic binding protein-like II"/>
    <property type="match status" value="1"/>
</dbReference>
<proteinExistence type="predicted"/>
<sequence length="512" mass="57107">MVLSKKAVMKAIPMTAAAALLLTSAACGDKGSSPGGGTTAAKKEAPTEISIMSIFYSQEPPGEDNVILKEIEKRTNTKLKITWVSPNNYTDKLNVTLASGDLPDMILSDNPLKSPLVKNMAMQGAFWDLTSMYKNYPNLSKFPELTWKNLAFGDGKVYGIPRVRPVYGQAGLNIRRDWLDKLGLKMPTTTDELYEVLKAFAQKDPDGNGKADTYGLLNYINTSDLGNYGMFEVAFNKTVGDWKLENGKLVPIVFLPTEKEALLYLNKLYVDKIIPEDFSILKQTQVLDMIKAGKGGANSVPLDQAWEVTAELRKQKPDAYLEPVVSLNNTTTADAGSFGMFMIPKKVSEAKVKKILEFMDYGASDEGSDLANYGIKDVHFKEENGFKIPTEQAVKDNVSQQALGQIFLKYDKYMKAYKPGIPREYYDKHTKIVDERTKVAVLDPSIGVDSETWIKFWPEFQKKIIDMKVKIIMGKEAPASWDKFVEQLKADANLNKIIQEMNDAYVKKNGGK</sequence>
<name>A0A4Q9DJ20_9BACL</name>
<evidence type="ECO:0000313" key="7">
    <source>
        <dbReference type="EMBL" id="TBL72725.1"/>
    </source>
</evidence>
<dbReference type="Proteomes" id="UP000293142">
    <property type="component" value="Unassembled WGS sequence"/>
</dbReference>
<dbReference type="RefSeq" id="WP_131016911.1">
    <property type="nucleotide sequence ID" value="NZ_SIRE01000023.1"/>
</dbReference>